<evidence type="ECO:0000256" key="1">
    <source>
        <dbReference type="SAM" id="MobiDB-lite"/>
    </source>
</evidence>
<dbReference type="AlphaFoldDB" id="A0AAW0K4E3"/>
<protein>
    <recommendedName>
        <fullName evidence="2">Phospholipase/carboxylesterase/thioesterase domain-containing protein</fullName>
    </recommendedName>
</protein>
<evidence type="ECO:0000259" key="2">
    <source>
        <dbReference type="Pfam" id="PF02230"/>
    </source>
</evidence>
<organism evidence="3 4">
    <name type="scientific">Myodes glareolus</name>
    <name type="common">Bank vole</name>
    <name type="synonym">Clethrionomys glareolus</name>
    <dbReference type="NCBI Taxonomy" id="447135"/>
    <lineage>
        <taxon>Eukaryota</taxon>
        <taxon>Metazoa</taxon>
        <taxon>Chordata</taxon>
        <taxon>Craniata</taxon>
        <taxon>Vertebrata</taxon>
        <taxon>Euteleostomi</taxon>
        <taxon>Mammalia</taxon>
        <taxon>Eutheria</taxon>
        <taxon>Euarchontoglires</taxon>
        <taxon>Glires</taxon>
        <taxon>Rodentia</taxon>
        <taxon>Myomorpha</taxon>
        <taxon>Muroidea</taxon>
        <taxon>Cricetidae</taxon>
        <taxon>Arvicolinae</taxon>
        <taxon>Myodes</taxon>
    </lineage>
</organism>
<reference evidence="3 4" key="1">
    <citation type="journal article" date="2023" name="bioRxiv">
        <title>Conserved and derived expression patterns and positive selection on dental genes reveal complex evolutionary context of ever-growing rodent molars.</title>
        <authorList>
            <person name="Calamari Z.T."/>
            <person name="Song A."/>
            <person name="Cohen E."/>
            <person name="Akter M."/>
            <person name="Roy R.D."/>
            <person name="Hallikas O."/>
            <person name="Christensen M.M."/>
            <person name="Li P."/>
            <person name="Marangoni P."/>
            <person name="Jernvall J."/>
            <person name="Klein O.D."/>
        </authorList>
    </citation>
    <scope>NUCLEOTIDE SEQUENCE [LARGE SCALE GENOMIC DNA]</scope>
    <source>
        <strain evidence="3">V071</strain>
    </source>
</reference>
<dbReference type="GO" id="GO:0016787">
    <property type="term" value="F:hydrolase activity"/>
    <property type="evidence" value="ECO:0007669"/>
    <property type="project" value="InterPro"/>
</dbReference>
<dbReference type="Proteomes" id="UP001488838">
    <property type="component" value="Unassembled WGS sequence"/>
</dbReference>
<keyword evidence="4" id="KW-1185">Reference proteome</keyword>
<dbReference type="Pfam" id="PF02230">
    <property type="entry name" value="Abhydrolase_2"/>
    <property type="match status" value="1"/>
</dbReference>
<proteinExistence type="predicted"/>
<evidence type="ECO:0000313" key="3">
    <source>
        <dbReference type="EMBL" id="KAK7833618.1"/>
    </source>
</evidence>
<sequence length="100" mass="11170">MAAALNMNMAMPSWCDIVGFSPDTQDDESGIRQAAGNAKALLEEKNRDISFFKHASHHTTERRASLRSVQTSPSELHRPSNIPESKHFYSPVPFVTLLFP</sequence>
<comment type="caution">
    <text evidence="3">The sequence shown here is derived from an EMBL/GenBank/DDBJ whole genome shotgun (WGS) entry which is preliminary data.</text>
</comment>
<accession>A0AAW0K4E3</accession>
<dbReference type="InterPro" id="IPR029058">
    <property type="entry name" value="AB_hydrolase_fold"/>
</dbReference>
<feature type="domain" description="Phospholipase/carboxylesterase/thioesterase" evidence="2">
    <location>
        <begin position="4"/>
        <end position="45"/>
    </location>
</feature>
<gene>
    <name evidence="3" type="ORF">U0070_020639</name>
</gene>
<dbReference type="InterPro" id="IPR003140">
    <property type="entry name" value="PLipase/COase/thioEstase"/>
</dbReference>
<dbReference type="Gene3D" id="3.40.50.1820">
    <property type="entry name" value="alpha/beta hydrolase"/>
    <property type="match status" value="1"/>
</dbReference>
<name>A0AAW0K4E3_MYOGA</name>
<evidence type="ECO:0000313" key="4">
    <source>
        <dbReference type="Proteomes" id="UP001488838"/>
    </source>
</evidence>
<feature type="region of interest" description="Disordered" evidence="1">
    <location>
        <begin position="54"/>
        <end position="82"/>
    </location>
</feature>
<dbReference type="EMBL" id="JBBHLL010000006">
    <property type="protein sequence ID" value="KAK7833618.1"/>
    <property type="molecule type" value="Genomic_DNA"/>
</dbReference>